<dbReference type="OrthoDB" id="252464at2"/>
<evidence type="ECO:0000313" key="3">
    <source>
        <dbReference type="Proteomes" id="UP000219036"/>
    </source>
</evidence>
<accession>A0A285MZK3</accession>
<dbReference type="Pfam" id="PF00561">
    <property type="entry name" value="Abhydrolase_1"/>
    <property type="match status" value="1"/>
</dbReference>
<dbReference type="Proteomes" id="UP000219036">
    <property type="component" value="Unassembled WGS sequence"/>
</dbReference>
<sequence>MRVFVEKAVLFLHAFPLNSEMYCHQFDFLEKEGIPYIAVDYPGFGNERNFPSEYTVETLTDIIIGKVKDFGVKKLIPVGDSMGGYVMFDIWRRYPEVVDGFVFVSTRAEADTEEAKKARYATIEKVQKEGKDFLIDFMLDAQTSPTTKKDNKKMEKLRCIMEQATEEGIIKALKALADRPDNTGLLPSINIPTVVIAGKDDEKVTPPDIVRKIAEGITGSKFIEIENSAHLPPFENPEMFNKILLEFIKGIWR</sequence>
<dbReference type="PRINTS" id="PR00412">
    <property type="entry name" value="EPOXHYDRLASE"/>
</dbReference>
<reference evidence="3" key="1">
    <citation type="submission" date="2017-09" db="EMBL/GenBank/DDBJ databases">
        <authorList>
            <person name="Varghese N."/>
            <person name="Submissions S."/>
        </authorList>
    </citation>
    <scope>NUCLEOTIDE SEQUENCE [LARGE SCALE GENOMIC DNA]</scope>
    <source>
        <strain evidence="3">DSM 15103</strain>
    </source>
</reference>
<dbReference type="SUPFAM" id="SSF53474">
    <property type="entry name" value="alpha/beta-Hydrolases"/>
    <property type="match status" value="1"/>
</dbReference>
<evidence type="ECO:0000313" key="2">
    <source>
        <dbReference type="EMBL" id="SNZ02625.1"/>
    </source>
</evidence>
<evidence type="ECO:0000259" key="1">
    <source>
        <dbReference type="Pfam" id="PF00561"/>
    </source>
</evidence>
<dbReference type="Gene3D" id="3.40.50.1820">
    <property type="entry name" value="alpha/beta hydrolase"/>
    <property type="match status" value="1"/>
</dbReference>
<gene>
    <name evidence="2" type="ORF">SAMN06265182_0167</name>
</gene>
<dbReference type="PANTHER" id="PTHR43798">
    <property type="entry name" value="MONOACYLGLYCEROL LIPASE"/>
    <property type="match status" value="1"/>
</dbReference>
<proteinExistence type="predicted"/>
<dbReference type="InterPro" id="IPR050266">
    <property type="entry name" value="AB_hydrolase_sf"/>
</dbReference>
<organism evidence="2 3">
    <name type="scientific">Persephonella hydrogeniphila</name>
    <dbReference type="NCBI Taxonomy" id="198703"/>
    <lineage>
        <taxon>Bacteria</taxon>
        <taxon>Pseudomonadati</taxon>
        <taxon>Aquificota</taxon>
        <taxon>Aquificia</taxon>
        <taxon>Aquificales</taxon>
        <taxon>Hydrogenothermaceae</taxon>
        <taxon>Persephonella</taxon>
    </lineage>
</organism>
<dbReference type="InterPro" id="IPR029058">
    <property type="entry name" value="AB_hydrolase_fold"/>
</dbReference>
<feature type="domain" description="AB hydrolase-1" evidence="1">
    <location>
        <begin position="8"/>
        <end position="237"/>
    </location>
</feature>
<protein>
    <submittedName>
        <fullName evidence="2">Pimeloyl-ACP methyl ester carboxylesterase</fullName>
    </submittedName>
</protein>
<name>A0A285MZK3_9AQUI</name>
<dbReference type="EMBL" id="OBEI01000001">
    <property type="protein sequence ID" value="SNZ02625.1"/>
    <property type="molecule type" value="Genomic_DNA"/>
</dbReference>
<keyword evidence="3" id="KW-1185">Reference proteome</keyword>
<dbReference type="AlphaFoldDB" id="A0A285MZK3"/>
<dbReference type="RefSeq" id="WP_096999370.1">
    <property type="nucleotide sequence ID" value="NZ_OBEI01000001.1"/>
</dbReference>
<dbReference type="InterPro" id="IPR000073">
    <property type="entry name" value="AB_hydrolase_1"/>
</dbReference>
<dbReference type="PRINTS" id="PR00111">
    <property type="entry name" value="ABHYDROLASE"/>
</dbReference>
<dbReference type="InterPro" id="IPR000639">
    <property type="entry name" value="Epox_hydrolase-like"/>
</dbReference>
<dbReference type="GO" id="GO:0003824">
    <property type="term" value="F:catalytic activity"/>
    <property type="evidence" value="ECO:0007669"/>
    <property type="project" value="InterPro"/>
</dbReference>